<dbReference type="Pfam" id="PF02782">
    <property type="entry name" value="FGGY_C"/>
    <property type="match status" value="1"/>
</dbReference>
<dbReference type="RefSeq" id="WP_354549799.1">
    <property type="nucleotide sequence ID" value="NZ_JBEPSM010000001.1"/>
</dbReference>
<dbReference type="HAMAP" id="MF_02220">
    <property type="entry name" value="XylB"/>
    <property type="match status" value="1"/>
</dbReference>
<dbReference type="EMBL" id="JBEPSM010000001">
    <property type="protein sequence ID" value="MET4633482.1"/>
    <property type="molecule type" value="Genomic_DNA"/>
</dbReference>
<evidence type="ECO:0000313" key="14">
    <source>
        <dbReference type="Proteomes" id="UP001549321"/>
    </source>
</evidence>
<dbReference type="PROSITE" id="PS00933">
    <property type="entry name" value="FGGY_KINASES_1"/>
    <property type="match status" value="1"/>
</dbReference>
<dbReference type="InterPro" id="IPR018484">
    <property type="entry name" value="FGGY_N"/>
</dbReference>
<organism evidence="13 14">
    <name type="scientific">Kaistia defluvii</name>
    <dbReference type="NCBI Taxonomy" id="410841"/>
    <lineage>
        <taxon>Bacteria</taxon>
        <taxon>Pseudomonadati</taxon>
        <taxon>Pseudomonadota</taxon>
        <taxon>Alphaproteobacteria</taxon>
        <taxon>Hyphomicrobiales</taxon>
        <taxon>Kaistiaceae</taxon>
        <taxon>Kaistia</taxon>
    </lineage>
</organism>
<dbReference type="InterPro" id="IPR018485">
    <property type="entry name" value="FGGY_C"/>
</dbReference>
<evidence type="ECO:0000259" key="11">
    <source>
        <dbReference type="Pfam" id="PF00370"/>
    </source>
</evidence>
<reference evidence="13 14" key="1">
    <citation type="submission" date="2024-06" db="EMBL/GenBank/DDBJ databases">
        <title>Sorghum-associated microbial communities from plants grown in Nebraska, USA.</title>
        <authorList>
            <person name="Schachtman D."/>
        </authorList>
    </citation>
    <scope>NUCLEOTIDE SEQUENCE [LARGE SCALE GENOMIC DNA]</scope>
    <source>
        <strain evidence="13 14">3207</strain>
    </source>
</reference>
<dbReference type="PIRSF" id="PIRSF000538">
    <property type="entry name" value="GlpK"/>
    <property type="match status" value="1"/>
</dbReference>
<dbReference type="Pfam" id="PF00370">
    <property type="entry name" value="FGGY_N"/>
    <property type="match status" value="1"/>
</dbReference>
<dbReference type="PANTHER" id="PTHR43095">
    <property type="entry name" value="SUGAR KINASE"/>
    <property type="match status" value="1"/>
</dbReference>
<feature type="active site" description="Proton acceptor" evidence="8">
    <location>
        <position position="236"/>
    </location>
</feature>
<protein>
    <recommendedName>
        <fullName evidence="8 10">Xylulose kinase</fullName>
        <shortName evidence="8 10">Xylulokinase</shortName>
        <ecNumber evidence="8 10">2.7.1.17</ecNumber>
    </recommendedName>
</protein>
<dbReference type="GO" id="GO:0004856">
    <property type="term" value="F:D-xylulokinase activity"/>
    <property type="evidence" value="ECO:0007669"/>
    <property type="project" value="UniProtKB-EC"/>
</dbReference>
<name>A0ABV2QWT3_9HYPH</name>
<evidence type="ECO:0000259" key="12">
    <source>
        <dbReference type="Pfam" id="PF02782"/>
    </source>
</evidence>
<evidence type="ECO:0000256" key="7">
    <source>
        <dbReference type="ARBA" id="ARBA00023277"/>
    </source>
</evidence>
<dbReference type="Proteomes" id="UP001549321">
    <property type="component" value="Unassembled WGS sequence"/>
</dbReference>
<keyword evidence="14" id="KW-1185">Reference proteome</keyword>
<accession>A0ABV2QWT3</accession>
<dbReference type="CDD" id="cd07808">
    <property type="entry name" value="ASKHA_NBD_FGGY_EcXK-like"/>
    <property type="match status" value="1"/>
</dbReference>
<dbReference type="SUPFAM" id="SSF53067">
    <property type="entry name" value="Actin-like ATPase domain"/>
    <property type="match status" value="2"/>
</dbReference>
<dbReference type="NCBIfam" id="TIGR01312">
    <property type="entry name" value="XylB"/>
    <property type="match status" value="1"/>
</dbReference>
<dbReference type="Gene3D" id="3.30.420.40">
    <property type="match status" value="2"/>
</dbReference>
<feature type="site" description="Important for activity" evidence="8">
    <location>
        <position position="6"/>
    </location>
</feature>
<evidence type="ECO:0000256" key="10">
    <source>
        <dbReference type="RuleBase" id="RU364073"/>
    </source>
</evidence>
<dbReference type="InterPro" id="IPR018483">
    <property type="entry name" value="Carb_kinase_FGGY_CS"/>
</dbReference>
<sequence length="489" mass="51943">MYLGIDIGTTATKAILVDESQRTLARATQDYATSRPAPGRSEQDPALWIGAVQSVLAVLRQSRPDAFAAVRALGLSGQMHSLVTLDAHHDVVRPAILWNDGRGAEQCAEMTASVPDLAEISGVLAMTSFTAAKLLWLRQNEPQLYDRVAHVLLAKDYVRFWLTGEIASDMSDAGGTQLFDQAQRQWSPAILDGLGIDRALMPPLLEGYEIAGRLRPAIAAQLGLRAGLPVACGGADVGTGAIGLGCAAPGSGFISLGTGVVYFVAQDRYAPKPDLVLHNFAHCTPGWYQMAAMLNGASALNWARKLMGVADIGALVSKVEARYAGPSSLMFLPYLSGERTPHGDSDIRGAFFGLSPASEPVDIAQAVMEGVAFSIRQADELLTQAGSPCAVPGLIGGGAQSLLWCRILSTVLGRNLARYDDADLGPSLGAARLAMIGEGGCDVSEIATPPDREEVISPFLDQIERYDRWFEAFKAMFPAVSAYSSHSDL</sequence>
<comment type="function">
    <text evidence="8">Catalyzes the phosphorylation of D-xylulose to D-xylulose 5-phosphate.</text>
</comment>
<keyword evidence="4 8" id="KW-0547">Nucleotide-binding</keyword>
<dbReference type="PROSITE" id="PS00445">
    <property type="entry name" value="FGGY_KINASES_2"/>
    <property type="match status" value="1"/>
</dbReference>
<evidence type="ECO:0000256" key="2">
    <source>
        <dbReference type="ARBA" id="ARBA00022629"/>
    </source>
</evidence>
<feature type="domain" description="Carbohydrate kinase FGGY N-terminal" evidence="11">
    <location>
        <begin position="1"/>
        <end position="243"/>
    </location>
</feature>
<comment type="similarity">
    <text evidence="1 8 9">Belongs to the FGGY kinase family.</text>
</comment>
<dbReference type="InterPro" id="IPR000577">
    <property type="entry name" value="Carb_kinase_FGGY"/>
</dbReference>
<comment type="caution">
    <text evidence="13">The sequence shown here is derived from an EMBL/GenBank/DDBJ whole genome shotgun (WGS) entry which is preliminary data.</text>
</comment>
<keyword evidence="6 8" id="KW-0067">ATP-binding</keyword>
<keyword evidence="7 8" id="KW-0119">Carbohydrate metabolism</keyword>
<dbReference type="InterPro" id="IPR043129">
    <property type="entry name" value="ATPase_NBD"/>
</dbReference>
<evidence type="ECO:0000256" key="1">
    <source>
        <dbReference type="ARBA" id="ARBA00009156"/>
    </source>
</evidence>
<dbReference type="InterPro" id="IPR050406">
    <property type="entry name" value="FGGY_Carb_Kinase"/>
</dbReference>
<keyword evidence="5 8" id="KW-0418">Kinase</keyword>
<gene>
    <name evidence="8 10" type="primary">xylB</name>
    <name evidence="13" type="ORF">ABIE08_001395</name>
</gene>
<evidence type="ECO:0000256" key="8">
    <source>
        <dbReference type="HAMAP-Rule" id="MF_02220"/>
    </source>
</evidence>
<proteinExistence type="inferred from homology"/>
<evidence type="ECO:0000256" key="5">
    <source>
        <dbReference type="ARBA" id="ARBA00022777"/>
    </source>
</evidence>
<evidence type="ECO:0000313" key="13">
    <source>
        <dbReference type="EMBL" id="MET4633482.1"/>
    </source>
</evidence>
<evidence type="ECO:0000256" key="3">
    <source>
        <dbReference type="ARBA" id="ARBA00022679"/>
    </source>
</evidence>
<keyword evidence="2 8" id="KW-0859">Xylose metabolism</keyword>
<feature type="binding site" evidence="8">
    <location>
        <begin position="79"/>
        <end position="80"/>
    </location>
    <ligand>
        <name>substrate</name>
    </ligand>
</feature>
<evidence type="ECO:0000256" key="6">
    <source>
        <dbReference type="ARBA" id="ARBA00022840"/>
    </source>
</evidence>
<keyword evidence="3 8" id="KW-0808">Transferase</keyword>
<dbReference type="InterPro" id="IPR006000">
    <property type="entry name" value="Xylulokinase"/>
</dbReference>
<comment type="catalytic activity">
    <reaction evidence="8 10">
        <text>D-xylulose + ATP = D-xylulose 5-phosphate + ADP + H(+)</text>
        <dbReference type="Rhea" id="RHEA:10964"/>
        <dbReference type="ChEBI" id="CHEBI:15378"/>
        <dbReference type="ChEBI" id="CHEBI:17140"/>
        <dbReference type="ChEBI" id="CHEBI:30616"/>
        <dbReference type="ChEBI" id="CHEBI:57737"/>
        <dbReference type="ChEBI" id="CHEBI:456216"/>
        <dbReference type="EC" id="2.7.1.17"/>
    </reaction>
</comment>
<feature type="domain" description="Carbohydrate kinase FGGY C-terminal" evidence="12">
    <location>
        <begin position="253"/>
        <end position="436"/>
    </location>
</feature>
<dbReference type="PANTHER" id="PTHR43095:SF6">
    <property type="entry name" value="XYLULOSE KINASE"/>
    <property type="match status" value="1"/>
</dbReference>
<evidence type="ECO:0000256" key="9">
    <source>
        <dbReference type="RuleBase" id="RU003733"/>
    </source>
</evidence>
<dbReference type="EC" id="2.7.1.17" evidence="8 10"/>
<evidence type="ECO:0000256" key="4">
    <source>
        <dbReference type="ARBA" id="ARBA00022741"/>
    </source>
</evidence>